<feature type="region of interest" description="Disordered" evidence="1">
    <location>
        <begin position="1"/>
        <end position="20"/>
    </location>
</feature>
<dbReference type="OrthoDB" id="1922492at2759"/>
<dbReference type="PANTHER" id="PTHR35469">
    <property type="entry name" value="TRANSMEMBRANE PROTEIN"/>
    <property type="match status" value="1"/>
</dbReference>
<dbReference type="PANTHER" id="PTHR35469:SF4">
    <property type="entry name" value="TRANSMEMBRANE PROTEIN"/>
    <property type="match status" value="1"/>
</dbReference>
<dbReference type="InParanoid" id="A0A2G5FAR0"/>
<dbReference type="STRING" id="218851.A0A2G5FAR0"/>
<feature type="region of interest" description="Disordered" evidence="1">
    <location>
        <begin position="50"/>
        <end position="141"/>
    </location>
</feature>
<reference evidence="3 4" key="1">
    <citation type="submission" date="2017-09" db="EMBL/GenBank/DDBJ databases">
        <title>WGS assembly of Aquilegia coerulea Goldsmith.</title>
        <authorList>
            <person name="Hodges S."/>
            <person name="Kramer E."/>
            <person name="Nordborg M."/>
            <person name="Tomkins J."/>
            <person name="Borevitz J."/>
            <person name="Derieg N."/>
            <person name="Yan J."/>
            <person name="Mihaltcheva S."/>
            <person name="Hayes R.D."/>
            <person name="Rokhsar D."/>
        </authorList>
    </citation>
    <scope>NUCLEOTIDE SEQUENCE [LARGE SCALE GENOMIC DNA]</scope>
    <source>
        <strain evidence="4">cv. Goldsmith</strain>
    </source>
</reference>
<dbReference type="EMBL" id="KZ305018">
    <property type="protein sequence ID" value="PIA65078.1"/>
    <property type="molecule type" value="Genomic_DNA"/>
</dbReference>
<accession>A0A2G5FAR0</accession>
<keyword evidence="2" id="KW-0472">Membrane</keyword>
<evidence type="ECO:0000313" key="4">
    <source>
        <dbReference type="Proteomes" id="UP000230069"/>
    </source>
</evidence>
<sequence length="319" mass="34751">MEGTNSSREARRKRILEKGSDRLALITGRIDSIPEQPQSPASIYEYHHDSSQFNLPPLPRHSSNATSQDDGDAHTEFASSLEPEQRKLETPVDTTRTPMLDRSRKLHPDLVPSTALGPSNSADDESNLHREARVDETHVDASRVPVLDRSRLLQPALVPSTAVGTSNSAVDEPCPHREARPDFSKLFTANKISSTVTASENIRIITSITIALLVVLSHLGVPLLSSYIIAAIITTRPVYLVLLTDVTIVVGRILSEKQVVSEMTGGEIKPADSEDEHSWAEGLGTLETGLMLYKAITAAFMDCSVYLVVVICGLSLLRG</sequence>
<keyword evidence="2" id="KW-1133">Transmembrane helix</keyword>
<evidence type="ECO:0000256" key="1">
    <source>
        <dbReference type="SAM" id="MobiDB-lite"/>
    </source>
</evidence>
<organism evidence="3 4">
    <name type="scientific">Aquilegia coerulea</name>
    <name type="common">Rocky mountain columbine</name>
    <dbReference type="NCBI Taxonomy" id="218851"/>
    <lineage>
        <taxon>Eukaryota</taxon>
        <taxon>Viridiplantae</taxon>
        <taxon>Streptophyta</taxon>
        <taxon>Embryophyta</taxon>
        <taxon>Tracheophyta</taxon>
        <taxon>Spermatophyta</taxon>
        <taxon>Magnoliopsida</taxon>
        <taxon>Ranunculales</taxon>
        <taxon>Ranunculaceae</taxon>
        <taxon>Thalictroideae</taxon>
        <taxon>Aquilegia</taxon>
    </lineage>
</organism>
<proteinExistence type="predicted"/>
<keyword evidence="4" id="KW-1185">Reference proteome</keyword>
<dbReference type="FunCoup" id="A0A2G5FAR0">
    <property type="interactions" value="1681"/>
</dbReference>
<keyword evidence="2" id="KW-0812">Transmembrane</keyword>
<feature type="transmembrane region" description="Helical" evidence="2">
    <location>
        <begin position="204"/>
        <end position="230"/>
    </location>
</feature>
<protein>
    <submittedName>
        <fullName evidence="3">Uncharacterized protein</fullName>
    </submittedName>
</protein>
<name>A0A2G5FAR0_AQUCA</name>
<feature type="transmembrane region" description="Helical" evidence="2">
    <location>
        <begin position="295"/>
        <end position="317"/>
    </location>
</feature>
<feature type="compositionally biased region" description="Basic and acidic residues" evidence="1">
    <location>
        <begin position="126"/>
        <end position="141"/>
    </location>
</feature>
<feature type="compositionally biased region" description="Basic and acidic residues" evidence="1">
    <location>
        <begin position="99"/>
        <end position="108"/>
    </location>
</feature>
<evidence type="ECO:0000313" key="3">
    <source>
        <dbReference type="EMBL" id="PIA65078.1"/>
    </source>
</evidence>
<gene>
    <name evidence="3" type="ORF">AQUCO_00100514v1</name>
</gene>
<evidence type="ECO:0000256" key="2">
    <source>
        <dbReference type="SAM" id="Phobius"/>
    </source>
</evidence>
<dbReference type="AlphaFoldDB" id="A0A2G5FAR0"/>
<dbReference type="Proteomes" id="UP000230069">
    <property type="component" value="Unassembled WGS sequence"/>
</dbReference>